<dbReference type="OrthoDB" id="3340390at2759"/>
<keyword evidence="6" id="KW-1185">Reference proteome</keyword>
<dbReference type="InterPro" id="IPR050816">
    <property type="entry name" value="Flavin-dep_Halogenase_NPB"/>
</dbReference>
<proteinExistence type="inferred from homology"/>
<dbReference type="InterPro" id="IPR006905">
    <property type="entry name" value="Flavin_halogenase"/>
</dbReference>
<organism evidence="5 6">
    <name type="scientific">Sistotremastrum suecicum HHB10207 ss-3</name>
    <dbReference type="NCBI Taxonomy" id="1314776"/>
    <lineage>
        <taxon>Eukaryota</taxon>
        <taxon>Fungi</taxon>
        <taxon>Dikarya</taxon>
        <taxon>Basidiomycota</taxon>
        <taxon>Agaricomycotina</taxon>
        <taxon>Agaricomycetes</taxon>
        <taxon>Sistotremastrales</taxon>
        <taxon>Sistotremastraceae</taxon>
        <taxon>Sistotremastrum</taxon>
    </lineage>
</organism>
<dbReference type="PANTHER" id="PTHR43747:SF5">
    <property type="entry name" value="FAD-BINDING DOMAIN-CONTAINING PROTEIN"/>
    <property type="match status" value="1"/>
</dbReference>
<dbReference type="EMBL" id="KV428019">
    <property type="protein sequence ID" value="KZT41681.1"/>
    <property type="molecule type" value="Genomic_DNA"/>
</dbReference>
<sequence length="543" mass="59581">MQIPSKAHILVIGGGPAGSYSATALAREGFDVVLLEASEFPRYHVGESLLPSLRTFLSFIDCDDKVAAHGFMPKQGAAIKFNQYKREGYTDFVAISPLLRTWNVIRSEFDQILLDHASSCGVKVFSQTKVVSLDFDSNPNNALARPIRAHYISNASGEEIKGAIGFDYLIDASGRAGVMSTKYLKNRKTNASLKNIACWGYWKNASRYMPGTDRENAPWFEALTDETGWAWFIPLHDGTASVGVVMDVESSIAKKASGSARSAPKPWKLTHHYVEQLRSFVPGIWKFLEGATMATEAETDGPSVKSATDYSYTASCYSGDHFRLVGDAAAFIDPFFSSGVHLAFTSALSAAASIASSIRGDVNERDACAYHDSRVGISYTRFLLVVMAAYKQIRAQNEPVLSDIDEDNFDRAFEIIRPVIQGTADVGKHLTTDELEKTIRFCQGAFSPTNPQMIHSVSHRLDPQLLKRSHDDSTIMTAEDVESVTEPWDEEARYVLNHANGIKPLKILYAGAGSFGVEELAGFIVVMKKGELGLGRVGHHQVL</sequence>
<dbReference type="GO" id="GO:0004497">
    <property type="term" value="F:monooxygenase activity"/>
    <property type="evidence" value="ECO:0007669"/>
    <property type="project" value="UniProtKB-KW"/>
</dbReference>
<dbReference type="AlphaFoldDB" id="A0A166GHC7"/>
<dbReference type="PANTHER" id="PTHR43747">
    <property type="entry name" value="FAD-BINDING PROTEIN"/>
    <property type="match status" value="1"/>
</dbReference>
<dbReference type="GO" id="GO:0044550">
    <property type="term" value="P:secondary metabolite biosynthetic process"/>
    <property type="evidence" value="ECO:0007669"/>
    <property type="project" value="UniProtKB-ARBA"/>
</dbReference>
<protein>
    <submittedName>
        <fullName evidence="5">FAD/NAD(P)-binding domain-containing protein</fullName>
    </submittedName>
</protein>
<accession>A0A166GHC7</accession>
<dbReference type="STRING" id="1314776.A0A166GHC7"/>
<comment type="catalytic activity">
    <reaction evidence="4">
        <text>melleolide F + FADH2 + chloride + O2 = 6'-chloromelleolide F + FAD + 2 H2O + H(+)</text>
        <dbReference type="Rhea" id="RHEA:67160"/>
        <dbReference type="ChEBI" id="CHEBI:15377"/>
        <dbReference type="ChEBI" id="CHEBI:15378"/>
        <dbReference type="ChEBI" id="CHEBI:15379"/>
        <dbReference type="ChEBI" id="CHEBI:17996"/>
        <dbReference type="ChEBI" id="CHEBI:57692"/>
        <dbReference type="ChEBI" id="CHEBI:58307"/>
        <dbReference type="ChEBI" id="CHEBI:167712"/>
        <dbReference type="ChEBI" id="CHEBI:167713"/>
    </reaction>
    <physiologicalReaction direction="left-to-right" evidence="4">
        <dbReference type="Rhea" id="RHEA:67161"/>
    </physiologicalReaction>
</comment>
<dbReference type="Gene3D" id="3.50.50.60">
    <property type="entry name" value="FAD/NAD(P)-binding domain"/>
    <property type="match status" value="1"/>
</dbReference>
<dbReference type="Proteomes" id="UP000076798">
    <property type="component" value="Unassembled WGS sequence"/>
</dbReference>
<evidence type="ECO:0000256" key="4">
    <source>
        <dbReference type="ARBA" id="ARBA00049364"/>
    </source>
</evidence>
<gene>
    <name evidence="5" type="ORF">SISSUDRAFT_1042465</name>
</gene>
<reference evidence="5 6" key="1">
    <citation type="journal article" date="2016" name="Mol. Biol. Evol.">
        <title>Comparative Genomics of Early-Diverging Mushroom-Forming Fungi Provides Insights into the Origins of Lignocellulose Decay Capabilities.</title>
        <authorList>
            <person name="Nagy L.G."/>
            <person name="Riley R."/>
            <person name="Tritt A."/>
            <person name="Adam C."/>
            <person name="Daum C."/>
            <person name="Floudas D."/>
            <person name="Sun H."/>
            <person name="Yadav J.S."/>
            <person name="Pangilinan J."/>
            <person name="Larsson K.H."/>
            <person name="Matsuura K."/>
            <person name="Barry K."/>
            <person name="Labutti K."/>
            <person name="Kuo R."/>
            <person name="Ohm R.A."/>
            <person name="Bhattacharya S.S."/>
            <person name="Shirouzu T."/>
            <person name="Yoshinaga Y."/>
            <person name="Martin F.M."/>
            <person name="Grigoriev I.V."/>
            <person name="Hibbett D.S."/>
        </authorList>
    </citation>
    <scope>NUCLEOTIDE SEQUENCE [LARGE SCALE GENOMIC DNA]</scope>
    <source>
        <strain evidence="5 6">HHB10207 ss-3</strain>
    </source>
</reference>
<dbReference type="PRINTS" id="PR00420">
    <property type="entry name" value="RNGMNOXGNASE"/>
</dbReference>
<evidence type="ECO:0000256" key="2">
    <source>
        <dbReference type="ARBA" id="ARBA00023002"/>
    </source>
</evidence>
<dbReference type="Pfam" id="PF04820">
    <property type="entry name" value="Trp_halogenase"/>
    <property type="match status" value="2"/>
</dbReference>
<dbReference type="GO" id="GO:0140907">
    <property type="term" value="F:flavin-dependent halogenase activity"/>
    <property type="evidence" value="ECO:0007669"/>
    <property type="project" value="UniProtKB-ARBA"/>
</dbReference>
<name>A0A166GHC7_9AGAM</name>
<dbReference type="InterPro" id="IPR036188">
    <property type="entry name" value="FAD/NAD-bd_sf"/>
</dbReference>
<evidence type="ECO:0000313" key="5">
    <source>
        <dbReference type="EMBL" id="KZT41681.1"/>
    </source>
</evidence>
<keyword evidence="3" id="KW-0503">Monooxygenase</keyword>
<keyword evidence="2" id="KW-0560">Oxidoreductase</keyword>
<dbReference type="SUPFAM" id="SSF51905">
    <property type="entry name" value="FAD/NAD(P)-binding domain"/>
    <property type="match status" value="1"/>
</dbReference>
<evidence type="ECO:0000313" key="6">
    <source>
        <dbReference type="Proteomes" id="UP000076798"/>
    </source>
</evidence>
<evidence type="ECO:0000256" key="3">
    <source>
        <dbReference type="ARBA" id="ARBA00023033"/>
    </source>
</evidence>
<comment type="similarity">
    <text evidence="1">Belongs to the flavin-dependent halogenase family.</text>
</comment>
<evidence type="ECO:0000256" key="1">
    <source>
        <dbReference type="ARBA" id="ARBA00005706"/>
    </source>
</evidence>